<sequence length="256" mass="29320">MHWIIQDNLHDERGYDVLLETVKRFKLQHTFVKVVPFTHELQPSVEPDGLSIVMGSITLGKIAVNSGWIPGCFTNENFHYTAWREHLGQHLLNHDAVVCRFGDVAPPPHEFFIRPCRDDKSFTGIVMQPDEFLEWRQRVLDLQNHYTTLDASTEVCYGAARKIYQEFRLFVVDGEVVTGSQYKLGRAVVLNAEVPPHVLEFANRMIQKWTPDRAFCLDVADTPVGLKVLEIGCLNSCGFYASDVQLLVLRLNEMQF</sequence>
<proteinExistence type="predicted"/>
<accession>A0A0F9N6S9</accession>
<protein>
    <recommendedName>
        <fullName evidence="1">ATP-grasp domain-containing protein</fullName>
    </recommendedName>
</protein>
<comment type="caution">
    <text evidence="2">The sequence shown here is derived from an EMBL/GenBank/DDBJ whole genome shotgun (WGS) entry which is preliminary data.</text>
</comment>
<dbReference type="EMBL" id="LAZR01003900">
    <property type="protein sequence ID" value="KKN13654.1"/>
    <property type="molecule type" value="Genomic_DNA"/>
</dbReference>
<gene>
    <name evidence="2" type="ORF">LCGC14_1004260</name>
</gene>
<reference evidence="2" key="1">
    <citation type="journal article" date="2015" name="Nature">
        <title>Complex archaea that bridge the gap between prokaryotes and eukaryotes.</title>
        <authorList>
            <person name="Spang A."/>
            <person name="Saw J.H."/>
            <person name="Jorgensen S.L."/>
            <person name="Zaremba-Niedzwiedzka K."/>
            <person name="Martijn J."/>
            <person name="Lind A.E."/>
            <person name="van Eijk R."/>
            <person name="Schleper C."/>
            <person name="Guy L."/>
            <person name="Ettema T.J."/>
        </authorList>
    </citation>
    <scope>NUCLEOTIDE SEQUENCE</scope>
</reference>
<name>A0A0F9N6S9_9ZZZZ</name>
<evidence type="ECO:0000313" key="2">
    <source>
        <dbReference type="EMBL" id="KKN13654.1"/>
    </source>
</evidence>
<dbReference type="Pfam" id="PF14243">
    <property type="entry name" value="R2K_3"/>
    <property type="match status" value="1"/>
</dbReference>
<evidence type="ECO:0000259" key="1">
    <source>
        <dbReference type="Pfam" id="PF14243"/>
    </source>
</evidence>
<dbReference type="AlphaFoldDB" id="A0A0F9N6S9"/>
<organism evidence="2">
    <name type="scientific">marine sediment metagenome</name>
    <dbReference type="NCBI Taxonomy" id="412755"/>
    <lineage>
        <taxon>unclassified sequences</taxon>
        <taxon>metagenomes</taxon>
        <taxon>ecological metagenomes</taxon>
    </lineage>
</organism>
<feature type="domain" description="ATP-grasp" evidence="1">
    <location>
        <begin position="66"/>
        <end position="245"/>
    </location>
</feature>
<dbReference type="InterPro" id="IPR025643">
    <property type="entry name" value="R2K_3"/>
</dbReference>